<evidence type="ECO:0000256" key="2">
    <source>
        <dbReference type="ARBA" id="ARBA00022737"/>
    </source>
</evidence>
<dbReference type="InterPro" id="IPR051216">
    <property type="entry name" value="Teneurin"/>
</dbReference>
<accession>A0AA36DR35</accession>
<dbReference type="InterPro" id="IPR056823">
    <property type="entry name" value="TEN-like_YD-shell"/>
</dbReference>
<dbReference type="Pfam" id="PF25023">
    <property type="entry name" value="TEN_YD-shell"/>
    <property type="match status" value="1"/>
</dbReference>
<dbReference type="EMBL" id="CATQJL010000001">
    <property type="protein sequence ID" value="CAJ0591650.1"/>
    <property type="molecule type" value="Genomic_DNA"/>
</dbReference>
<comment type="caution">
    <text evidence="5">The sequence shown here is derived from an EMBL/GenBank/DDBJ whole genome shotgun (WGS) entry which is preliminary data.</text>
</comment>
<reference evidence="5" key="1">
    <citation type="submission" date="2023-07" db="EMBL/GenBank/DDBJ databases">
        <authorList>
            <consortium name="CYATHOMIX"/>
        </authorList>
    </citation>
    <scope>NUCLEOTIDE SEQUENCE</scope>
    <source>
        <strain evidence="5">N/A</strain>
    </source>
</reference>
<evidence type="ECO:0000313" key="5">
    <source>
        <dbReference type="EMBL" id="CAJ0591650.1"/>
    </source>
</evidence>
<keyword evidence="2" id="KW-0677">Repeat</keyword>
<protein>
    <recommendedName>
        <fullName evidence="4">Teneurin-like YD-shell domain-containing protein</fullName>
    </recommendedName>
</protein>
<dbReference type="PANTHER" id="PTHR11219">
    <property type="entry name" value="TENEURIN AND N-ACETYLGLUCOSAMINE-1-PHOSPHODIESTER ALPHA-N-ACETYLGLUCOSAMINIDASE"/>
    <property type="match status" value="1"/>
</dbReference>
<dbReference type="Proteomes" id="UP001176961">
    <property type="component" value="Unassembled WGS sequence"/>
</dbReference>
<dbReference type="GO" id="GO:0008045">
    <property type="term" value="P:motor neuron axon guidance"/>
    <property type="evidence" value="ECO:0007669"/>
    <property type="project" value="TreeGrafter"/>
</dbReference>
<dbReference type="PANTHER" id="PTHR11219:SF69">
    <property type="entry name" value="TENEURIN-A"/>
    <property type="match status" value="1"/>
</dbReference>
<proteinExistence type="predicted"/>
<gene>
    <name evidence="5" type="ORF">CYNAS_LOCUS3633</name>
</gene>
<evidence type="ECO:0000259" key="4">
    <source>
        <dbReference type="Pfam" id="PF25023"/>
    </source>
</evidence>
<keyword evidence="6" id="KW-1185">Reference proteome</keyword>
<sequence length="161" mass="18559">MNGVSALTVTFDRVTRSDVISAKSEDETLRLSYTDSGELESIAQEGVMDLEPAYRLANLSIHYDSLGKRNELIWGNRTTQVTYDRQNRIVERTVKGGVTAKFMYTKEIPFTKKALAAEDSDGKLLEWVTTDEQHHVLREYDQYGRVFRNMTNCLGQHRYER</sequence>
<evidence type="ECO:0000256" key="1">
    <source>
        <dbReference type="ARBA" id="ARBA00022536"/>
    </source>
</evidence>
<evidence type="ECO:0000256" key="3">
    <source>
        <dbReference type="ARBA" id="ARBA00023157"/>
    </source>
</evidence>
<dbReference type="AlphaFoldDB" id="A0AA36DR35"/>
<feature type="domain" description="Teneurin-like YD-shell" evidence="4">
    <location>
        <begin position="2"/>
        <end position="107"/>
    </location>
</feature>
<keyword evidence="3" id="KW-1015">Disulfide bond</keyword>
<name>A0AA36DR35_CYLNA</name>
<evidence type="ECO:0000313" key="6">
    <source>
        <dbReference type="Proteomes" id="UP001176961"/>
    </source>
</evidence>
<organism evidence="5 6">
    <name type="scientific">Cylicocyclus nassatus</name>
    <name type="common">Nematode worm</name>
    <dbReference type="NCBI Taxonomy" id="53992"/>
    <lineage>
        <taxon>Eukaryota</taxon>
        <taxon>Metazoa</taxon>
        <taxon>Ecdysozoa</taxon>
        <taxon>Nematoda</taxon>
        <taxon>Chromadorea</taxon>
        <taxon>Rhabditida</taxon>
        <taxon>Rhabditina</taxon>
        <taxon>Rhabditomorpha</taxon>
        <taxon>Strongyloidea</taxon>
        <taxon>Strongylidae</taxon>
        <taxon>Cylicocyclus</taxon>
    </lineage>
</organism>
<keyword evidence="1" id="KW-0245">EGF-like domain</keyword>